<dbReference type="Gene3D" id="2.30.40.10">
    <property type="entry name" value="Urease, subunit C, domain 1"/>
    <property type="match status" value="1"/>
</dbReference>
<comment type="cofactor">
    <cofactor evidence="1">
        <name>Zn(2+)</name>
        <dbReference type="ChEBI" id="CHEBI:29105"/>
    </cofactor>
</comment>
<dbReference type="FunFam" id="3.20.20.140:FF:000037">
    <property type="entry name" value="Dihydropyrimidinase"/>
    <property type="match status" value="1"/>
</dbReference>
<evidence type="ECO:0000256" key="2">
    <source>
        <dbReference type="ARBA" id="ARBA00008829"/>
    </source>
</evidence>
<protein>
    <submittedName>
        <fullName evidence="7">Dihydropyrimidinase</fullName>
        <ecNumber evidence="7">3.5.2.2</ecNumber>
    </submittedName>
</protein>
<dbReference type="InterPro" id="IPR006680">
    <property type="entry name" value="Amidohydro-rel"/>
</dbReference>
<dbReference type="Pfam" id="PF01979">
    <property type="entry name" value="Amidohydro_1"/>
    <property type="match status" value="1"/>
</dbReference>
<dbReference type="PANTHER" id="PTHR11647:SF1">
    <property type="entry name" value="COLLAPSIN RESPONSE MEDIATOR PROTEIN"/>
    <property type="match status" value="1"/>
</dbReference>
<comment type="caution">
    <text evidence="7">The sequence shown here is derived from an EMBL/GenBank/DDBJ whole genome shotgun (WGS) entry which is preliminary data.</text>
</comment>
<gene>
    <name evidence="7" type="ORF">FB384_004386</name>
</gene>
<evidence type="ECO:0000256" key="3">
    <source>
        <dbReference type="ARBA" id="ARBA00022723"/>
    </source>
</evidence>
<dbReference type="EMBL" id="JACIBS010000004">
    <property type="protein sequence ID" value="MBB3665429.1"/>
    <property type="molecule type" value="Genomic_DNA"/>
</dbReference>
<evidence type="ECO:0000256" key="5">
    <source>
        <dbReference type="PIRSR" id="PIRSR611778-50"/>
    </source>
</evidence>
<dbReference type="EC" id="3.5.2.2" evidence="7"/>
<dbReference type="CDD" id="cd01314">
    <property type="entry name" value="D-HYD"/>
    <property type="match status" value="1"/>
</dbReference>
<dbReference type="GO" id="GO:0046872">
    <property type="term" value="F:metal ion binding"/>
    <property type="evidence" value="ECO:0007669"/>
    <property type="project" value="UniProtKB-KW"/>
</dbReference>
<dbReference type="PANTHER" id="PTHR11647">
    <property type="entry name" value="HYDRANTOINASE/DIHYDROPYRIMIDINASE FAMILY MEMBER"/>
    <property type="match status" value="1"/>
</dbReference>
<dbReference type="Gene3D" id="3.20.20.140">
    <property type="entry name" value="Metal-dependent hydrolases"/>
    <property type="match status" value="1"/>
</dbReference>
<feature type="domain" description="Amidohydrolase-related" evidence="6">
    <location>
        <begin position="54"/>
        <end position="440"/>
    </location>
</feature>
<keyword evidence="8" id="KW-1185">Reference proteome</keyword>
<dbReference type="GO" id="GO:0004157">
    <property type="term" value="F:dihydropyrimidinase activity"/>
    <property type="evidence" value="ECO:0007669"/>
    <property type="project" value="UniProtKB-EC"/>
</dbReference>
<proteinExistence type="inferred from homology"/>
<dbReference type="SUPFAM" id="SSF51338">
    <property type="entry name" value="Composite domain of metallo-dependent hydrolases"/>
    <property type="match status" value="2"/>
</dbReference>
<evidence type="ECO:0000313" key="8">
    <source>
        <dbReference type="Proteomes" id="UP000564573"/>
    </source>
</evidence>
<reference evidence="7 8" key="1">
    <citation type="submission" date="2020-08" db="EMBL/GenBank/DDBJ databases">
        <title>Sequencing the genomes of 1000 actinobacteria strains.</title>
        <authorList>
            <person name="Klenk H.-P."/>
        </authorList>
    </citation>
    <scope>NUCLEOTIDE SEQUENCE [LARGE SCALE GENOMIC DNA]</scope>
    <source>
        <strain evidence="7 8">DSM 45267</strain>
    </source>
</reference>
<name>A0A839XTS7_9PSEU</name>
<keyword evidence="3" id="KW-0479">Metal-binding</keyword>
<dbReference type="RefSeq" id="WP_183786642.1">
    <property type="nucleotide sequence ID" value="NZ_JACIBS010000004.1"/>
</dbReference>
<dbReference type="InterPro" id="IPR050378">
    <property type="entry name" value="Metallo-dep_Hydrolases_sf"/>
</dbReference>
<dbReference type="NCBIfam" id="TIGR02033">
    <property type="entry name" value="D-hydantoinase"/>
    <property type="match status" value="1"/>
</dbReference>
<dbReference type="Proteomes" id="UP000564573">
    <property type="component" value="Unassembled WGS sequence"/>
</dbReference>
<evidence type="ECO:0000259" key="6">
    <source>
        <dbReference type="Pfam" id="PF01979"/>
    </source>
</evidence>
<evidence type="ECO:0000313" key="7">
    <source>
        <dbReference type="EMBL" id="MBB3665429.1"/>
    </source>
</evidence>
<dbReference type="InterPro" id="IPR011778">
    <property type="entry name" value="Hydantoinase/dihydroPyrase"/>
</dbReference>
<evidence type="ECO:0000256" key="1">
    <source>
        <dbReference type="ARBA" id="ARBA00001947"/>
    </source>
</evidence>
<keyword evidence="4 7" id="KW-0378">Hydrolase</keyword>
<dbReference type="SUPFAM" id="SSF51556">
    <property type="entry name" value="Metallo-dependent hydrolases"/>
    <property type="match status" value="1"/>
</dbReference>
<dbReference type="GO" id="GO:0005829">
    <property type="term" value="C:cytosol"/>
    <property type="evidence" value="ECO:0007669"/>
    <property type="project" value="TreeGrafter"/>
</dbReference>
<dbReference type="InterPro" id="IPR032466">
    <property type="entry name" value="Metal_Hydrolase"/>
</dbReference>
<accession>A0A839XTS7</accession>
<feature type="modified residue" description="N6-carboxylysine" evidence="5">
    <location>
        <position position="154"/>
    </location>
</feature>
<sequence>MRTLIRGGTVLSSTGAVTADVLVDGETIAAVTAPGMLAGQNVEVDTEFDATGKYVMPGGIDAHTHMEMPFGGTFSADTFETGTRAAAWGGTTTIIDFAVQPKGSSLLSTLDNWHEKADGDCAVDYGFHMIVSDVNDATLKEMESCVAAGVSSFKMFMAYPGVFYSTDGEILRAMNKAADIGGTIAMHAENGIAIDELVARALAEGRSEPYQHGVTRPPELEGEATSRAITLAKVTGSPLYIVHLSAAQALSAVAEARDEGQNVFAETCPQYLYLSIEDLGKPDFEGAKYVASPPLREKHHQPDLWRGLRTNDLSVVSTDHCPFCFKDQKELGRGDFTKIPNGIPGVEHRIDLLHQGVVAGEISLARWVEACSTTPALMFGLYPRKGVIAPGADADIVVYDPAAEQTISAETHHMNVDYSAYEGMTVTGRCETVLSRGSVVVDRGTYHGRAGHGRFLERDLCQYLN</sequence>
<evidence type="ECO:0000256" key="4">
    <source>
        <dbReference type="ARBA" id="ARBA00022801"/>
    </source>
</evidence>
<comment type="similarity">
    <text evidence="2">Belongs to the metallo-dependent hydrolases superfamily. Hydantoinase/dihydropyrimidinase family.</text>
</comment>
<organism evidence="7 8">
    <name type="scientific">Prauserella sediminis</name>
    <dbReference type="NCBI Taxonomy" id="577680"/>
    <lineage>
        <taxon>Bacteria</taxon>
        <taxon>Bacillati</taxon>
        <taxon>Actinomycetota</taxon>
        <taxon>Actinomycetes</taxon>
        <taxon>Pseudonocardiales</taxon>
        <taxon>Pseudonocardiaceae</taxon>
        <taxon>Prauserella</taxon>
        <taxon>Prauserella salsuginis group</taxon>
    </lineage>
</organism>
<dbReference type="AlphaFoldDB" id="A0A839XTS7"/>
<comment type="PTM">
    <text evidence="5">Carbamylation allows a single lysine to coordinate two divalent metal cations.</text>
</comment>
<dbReference type="InterPro" id="IPR011059">
    <property type="entry name" value="Metal-dep_hydrolase_composite"/>
</dbReference>